<accession>A0A2P7BGM4</accession>
<reference evidence="2" key="1">
    <citation type="submission" date="2017-11" db="EMBL/GenBank/DDBJ databases">
        <authorList>
            <person name="Kuznetsova I."/>
            <person name="Sazanova A."/>
            <person name="Chirak E."/>
            <person name="Safronova V."/>
            <person name="Willems A."/>
        </authorList>
    </citation>
    <scope>NUCLEOTIDE SEQUENCE [LARGE SCALE GENOMIC DNA]</scope>
    <source>
        <strain evidence="2">STM 196</strain>
    </source>
</reference>
<dbReference type="EMBL" id="PGGO01000016">
    <property type="protein sequence ID" value="PSH65656.1"/>
    <property type="molecule type" value="Genomic_DNA"/>
</dbReference>
<proteinExistence type="predicted"/>
<keyword evidence="2" id="KW-1185">Reference proteome</keyword>
<dbReference type="AlphaFoldDB" id="A0A2P7BGM4"/>
<dbReference type="OrthoDB" id="9810980at2"/>
<dbReference type="Gene3D" id="2.40.50.100">
    <property type="match status" value="1"/>
</dbReference>
<evidence type="ECO:0000313" key="2">
    <source>
        <dbReference type="Proteomes" id="UP000241444"/>
    </source>
</evidence>
<name>A0A2P7BGM4_9HYPH</name>
<evidence type="ECO:0000313" key="1">
    <source>
        <dbReference type="EMBL" id="PSH65656.1"/>
    </source>
</evidence>
<organism evidence="1 2">
    <name type="scientific">Phyllobacterium brassicacearum</name>
    <dbReference type="NCBI Taxonomy" id="314235"/>
    <lineage>
        <taxon>Bacteria</taxon>
        <taxon>Pseudomonadati</taxon>
        <taxon>Pseudomonadota</taxon>
        <taxon>Alphaproteobacteria</taxon>
        <taxon>Hyphomicrobiales</taxon>
        <taxon>Phyllobacteriaceae</taxon>
        <taxon>Phyllobacterium</taxon>
    </lineage>
</organism>
<comment type="caution">
    <text evidence="1">The sequence shown here is derived from an EMBL/GenBank/DDBJ whole genome shotgun (WGS) entry which is preliminary data.</text>
</comment>
<dbReference type="Proteomes" id="UP000241444">
    <property type="component" value="Unassembled WGS sequence"/>
</dbReference>
<gene>
    <name evidence="1" type="ORF">CU102_19360</name>
</gene>
<dbReference type="RefSeq" id="WP_106712755.1">
    <property type="nucleotide sequence ID" value="NZ_PGGO01000016.1"/>
</dbReference>
<sequence length="112" mass="12107">MSAPRAGTVTAVLVQQGQFVAAGTPLLSILPEATQLDVHLFGESRKIGFMHEQAHVMLRPQQDGPPKPGILPCDNGLHPEQGGRCGFQRIAIDVIMLHSRKSNPFEDSLTQA</sequence>
<evidence type="ECO:0008006" key="3">
    <source>
        <dbReference type="Google" id="ProtNLM"/>
    </source>
</evidence>
<protein>
    <recommendedName>
        <fullName evidence="3">Membrane fusion protein biotin-lipoyl like domain-containing protein</fullName>
    </recommendedName>
</protein>